<comment type="catalytic activity">
    <reaction evidence="1">
        <text>GDP-alpha-D-mannose + H2O = alpha-D-mannose 1-phosphate + GMP + 2 H(+)</text>
        <dbReference type="Rhea" id="RHEA:27978"/>
        <dbReference type="ChEBI" id="CHEBI:15377"/>
        <dbReference type="ChEBI" id="CHEBI:15378"/>
        <dbReference type="ChEBI" id="CHEBI:57527"/>
        <dbReference type="ChEBI" id="CHEBI:58115"/>
        <dbReference type="ChEBI" id="CHEBI:58409"/>
    </reaction>
</comment>
<dbReference type="AlphaFoldDB" id="A0A0A0D6B1"/>
<comment type="similarity">
    <text evidence="3">Belongs to the Nudix hydrolase family. NudK subfamily.</text>
</comment>
<comment type="cofactor">
    <cofactor evidence="2">
        <name>Mg(2+)</name>
        <dbReference type="ChEBI" id="CHEBI:18420"/>
    </cofactor>
</comment>
<dbReference type="PANTHER" id="PTHR11839:SF18">
    <property type="entry name" value="NUDIX HYDROLASE DOMAIN-CONTAINING PROTEIN"/>
    <property type="match status" value="1"/>
</dbReference>
<dbReference type="EMBL" id="JANX01000162">
    <property type="protein sequence ID" value="KGM33644.1"/>
    <property type="molecule type" value="Genomic_DNA"/>
</dbReference>
<dbReference type="SUPFAM" id="SSF55811">
    <property type="entry name" value="Nudix"/>
    <property type="match status" value="1"/>
</dbReference>
<evidence type="ECO:0000256" key="3">
    <source>
        <dbReference type="ARBA" id="ARBA00007275"/>
    </source>
</evidence>
<dbReference type="PANTHER" id="PTHR11839">
    <property type="entry name" value="UDP/ADP-SUGAR PYROPHOSPHATASE"/>
    <property type="match status" value="1"/>
</dbReference>
<dbReference type="PROSITE" id="PS51462">
    <property type="entry name" value="NUDIX"/>
    <property type="match status" value="1"/>
</dbReference>
<evidence type="ECO:0000313" key="10">
    <source>
        <dbReference type="Proteomes" id="UP000029995"/>
    </source>
</evidence>
<keyword evidence="5" id="KW-0378">Hydrolase</keyword>
<dbReference type="RefSeq" id="WP_034838043.1">
    <property type="nucleotide sequence ID" value="NZ_JANX01000162.1"/>
</dbReference>
<accession>A0A0A0D6B1</accession>
<reference evidence="9 10" key="1">
    <citation type="submission" date="2014-01" db="EMBL/GenBank/DDBJ databases">
        <title>Genome sequence determination for a cystic fibrosis isolate, Inquilinus limosus.</title>
        <authorList>
            <person name="Pino M."/>
            <person name="Di Conza J."/>
            <person name="Gutkind G."/>
        </authorList>
    </citation>
    <scope>NUCLEOTIDE SEQUENCE [LARGE SCALE GENOMIC DNA]</scope>
    <source>
        <strain evidence="9 10">MP06</strain>
    </source>
</reference>
<dbReference type="GO" id="GO:0005829">
    <property type="term" value="C:cytosol"/>
    <property type="evidence" value="ECO:0007669"/>
    <property type="project" value="TreeGrafter"/>
</dbReference>
<dbReference type="GO" id="GO:0019693">
    <property type="term" value="P:ribose phosphate metabolic process"/>
    <property type="evidence" value="ECO:0007669"/>
    <property type="project" value="TreeGrafter"/>
</dbReference>
<sequence length="211" mass="22717">MSVASGDGTSREDGPNRWTTLKIKPVYENPWIKVDEHDVLTPAGTPGIYGVVTYKNLAIGVVPIDDRGRVTLVGQYRYAPGVYSWEIPEGGGDPTLPPVLSAQRELREETGLEAAHWHDLLSMHLSNSVSTEIAHLFVAWGLTQGEAEPEETEDLALRTVPLAEAFAMVADGRITDSLTVGALLRLQVMLLSGTLPPGLAQILRQADAPAG</sequence>
<feature type="domain" description="Nudix hydrolase" evidence="8">
    <location>
        <begin position="54"/>
        <end position="182"/>
    </location>
</feature>
<evidence type="ECO:0000313" key="9">
    <source>
        <dbReference type="EMBL" id="KGM33644.1"/>
    </source>
</evidence>
<gene>
    <name evidence="9" type="ORF">P409_14685</name>
</gene>
<dbReference type="GO" id="GO:0016787">
    <property type="term" value="F:hydrolase activity"/>
    <property type="evidence" value="ECO:0007669"/>
    <property type="project" value="UniProtKB-KW"/>
</dbReference>
<evidence type="ECO:0000256" key="1">
    <source>
        <dbReference type="ARBA" id="ARBA00000847"/>
    </source>
</evidence>
<dbReference type="InterPro" id="IPR000086">
    <property type="entry name" value="NUDIX_hydrolase_dom"/>
</dbReference>
<dbReference type="Pfam" id="PF00293">
    <property type="entry name" value="NUDIX"/>
    <property type="match status" value="1"/>
</dbReference>
<dbReference type="Proteomes" id="UP000029995">
    <property type="component" value="Unassembled WGS sequence"/>
</dbReference>
<name>A0A0A0D6B1_9PROT</name>
<evidence type="ECO:0000256" key="2">
    <source>
        <dbReference type="ARBA" id="ARBA00001946"/>
    </source>
</evidence>
<evidence type="ECO:0000256" key="7">
    <source>
        <dbReference type="ARBA" id="ARBA00032272"/>
    </source>
</evidence>
<dbReference type="InterPro" id="IPR015797">
    <property type="entry name" value="NUDIX_hydrolase-like_dom_sf"/>
</dbReference>
<dbReference type="GO" id="GO:0006753">
    <property type="term" value="P:nucleoside phosphate metabolic process"/>
    <property type="evidence" value="ECO:0007669"/>
    <property type="project" value="TreeGrafter"/>
</dbReference>
<protein>
    <recommendedName>
        <fullName evidence="4">GDP-mannose pyrophosphatase</fullName>
    </recommendedName>
    <alternativeName>
        <fullName evidence="6">GDP-mannose hydrolase</fullName>
    </alternativeName>
    <alternativeName>
        <fullName evidence="7">GDPMK</fullName>
    </alternativeName>
</protein>
<proteinExistence type="inferred from homology"/>
<organism evidence="9 10">
    <name type="scientific">Inquilinus limosus MP06</name>
    <dbReference type="NCBI Taxonomy" id="1398085"/>
    <lineage>
        <taxon>Bacteria</taxon>
        <taxon>Pseudomonadati</taxon>
        <taxon>Pseudomonadota</taxon>
        <taxon>Alphaproteobacteria</taxon>
        <taxon>Rhodospirillales</taxon>
        <taxon>Rhodospirillaceae</taxon>
        <taxon>Inquilinus</taxon>
    </lineage>
</organism>
<evidence type="ECO:0000256" key="4">
    <source>
        <dbReference type="ARBA" id="ARBA00016377"/>
    </source>
</evidence>
<dbReference type="CDD" id="cd24161">
    <property type="entry name" value="NUDIX_ADPRase_Ndx2"/>
    <property type="match status" value="1"/>
</dbReference>
<evidence type="ECO:0000256" key="6">
    <source>
        <dbReference type="ARBA" id="ARBA00032162"/>
    </source>
</evidence>
<dbReference type="OrthoDB" id="177518at2"/>
<comment type="caution">
    <text evidence="9">The sequence shown here is derived from an EMBL/GenBank/DDBJ whole genome shotgun (WGS) entry which is preliminary data.</text>
</comment>
<evidence type="ECO:0000259" key="8">
    <source>
        <dbReference type="PROSITE" id="PS51462"/>
    </source>
</evidence>
<evidence type="ECO:0000256" key="5">
    <source>
        <dbReference type="ARBA" id="ARBA00022801"/>
    </source>
</evidence>
<dbReference type="Gene3D" id="3.90.79.10">
    <property type="entry name" value="Nucleoside Triphosphate Pyrophosphohydrolase"/>
    <property type="match status" value="1"/>
</dbReference>